<evidence type="ECO:0000256" key="2">
    <source>
        <dbReference type="ARBA" id="ARBA00022618"/>
    </source>
</evidence>
<evidence type="ECO:0000259" key="17">
    <source>
        <dbReference type="Pfam" id="PF08245"/>
    </source>
</evidence>
<dbReference type="PANTHER" id="PTHR23135:SF4">
    <property type="entry name" value="UDP-N-ACETYLMURAMOYL-L-ALANYL-D-GLUTAMATE--2,6-DIAMINOPIMELATE LIGASE MURE HOMOLOG, CHLOROPLASTIC"/>
    <property type="match status" value="1"/>
</dbReference>
<feature type="binding site" evidence="13">
    <location>
        <begin position="113"/>
        <end position="119"/>
    </location>
    <ligand>
        <name>ATP</name>
        <dbReference type="ChEBI" id="CHEBI:30616"/>
    </ligand>
</feature>
<comment type="caution">
    <text evidence="13">Lacks conserved residue(s) required for the propagation of feature annotation.</text>
</comment>
<evidence type="ECO:0000256" key="4">
    <source>
        <dbReference type="ARBA" id="ARBA00022984"/>
    </source>
</evidence>
<protein>
    <recommendedName>
        <fullName evidence="9 13">UDP-N-acetylmuramoyl-L-alanyl-D-glutamate--2,6-diaminopimelate ligase</fullName>
        <ecNumber evidence="8 13">6.3.2.13</ecNumber>
    </recommendedName>
    <alternativeName>
        <fullName evidence="10 13">Meso-A2pm-adding enzyme</fullName>
    </alternativeName>
    <alternativeName>
        <fullName evidence="11 13">Meso-diaminopimelate-adding enzyme</fullName>
    </alternativeName>
    <alternativeName>
        <fullName evidence="12 13">UDP-MurNAc-L-Ala-D-Glu:meso-diaminopimelate ligase</fullName>
    </alternativeName>
    <alternativeName>
        <fullName evidence="13">UDP-MurNAc-tripeptide synthetase</fullName>
    </alternativeName>
    <alternativeName>
        <fullName evidence="13">UDP-N-acetylmuramyl-tripeptide synthetase</fullName>
    </alternativeName>
</protein>
<dbReference type="FunFam" id="3.90.190.20:FF:000006">
    <property type="entry name" value="UDP-N-acetylmuramoyl-L-alanyl-D-glutamate--2,6-diaminopimelate ligase"/>
    <property type="match status" value="1"/>
</dbReference>
<feature type="binding site" evidence="13">
    <location>
        <position position="182"/>
    </location>
    <ligand>
        <name>UDP-N-acetyl-alpha-D-muramoyl-L-alanyl-D-glutamate</name>
        <dbReference type="ChEBI" id="CHEBI:83900"/>
    </ligand>
</feature>
<feature type="modified residue" description="N6-carboxylysine" evidence="13">
    <location>
        <position position="222"/>
    </location>
</feature>
<dbReference type="PANTHER" id="PTHR23135">
    <property type="entry name" value="MUR LIGASE FAMILY MEMBER"/>
    <property type="match status" value="1"/>
</dbReference>
<dbReference type="Gene3D" id="3.40.1190.10">
    <property type="entry name" value="Mur-like, catalytic domain"/>
    <property type="match status" value="1"/>
</dbReference>
<keyword evidence="2 13" id="KW-0132">Cell division</keyword>
<feature type="binding site" evidence="13">
    <location>
        <position position="154"/>
    </location>
    <ligand>
        <name>UDP-N-acetyl-alpha-D-muramoyl-L-alanyl-D-glutamate</name>
        <dbReference type="ChEBI" id="CHEBI:83900"/>
    </ligand>
</feature>
<dbReference type="GO" id="GO:0005524">
    <property type="term" value="F:ATP binding"/>
    <property type="evidence" value="ECO:0007669"/>
    <property type="project" value="UniProtKB-UniRule"/>
</dbReference>
<comment type="similarity">
    <text evidence="1 13">Belongs to the MurCDEF family. MurE subfamily.</text>
</comment>
<reference evidence="18 19" key="1">
    <citation type="submission" date="2018-06" db="EMBL/GenBank/DDBJ databases">
        <authorList>
            <consortium name="Pathogen Informatics"/>
            <person name="Doyle S."/>
        </authorList>
    </citation>
    <scope>NUCLEOTIDE SEQUENCE [LARGE SCALE GENOMIC DNA]</scope>
    <source>
        <strain evidence="18 19">NCTC11621</strain>
    </source>
</reference>
<dbReference type="NCBIfam" id="TIGR01085">
    <property type="entry name" value="murE"/>
    <property type="match status" value="1"/>
</dbReference>
<keyword evidence="13" id="KW-0460">Magnesium</keyword>
<dbReference type="GO" id="GO:0000287">
    <property type="term" value="F:magnesium ion binding"/>
    <property type="evidence" value="ECO:0007669"/>
    <property type="project" value="UniProtKB-UniRule"/>
</dbReference>
<proteinExistence type="inferred from homology"/>
<dbReference type="HAMAP" id="MF_00208">
    <property type="entry name" value="MurE"/>
    <property type="match status" value="1"/>
</dbReference>
<dbReference type="Pfam" id="PF08245">
    <property type="entry name" value="Mur_ligase_M"/>
    <property type="match status" value="1"/>
</dbReference>
<dbReference type="NCBIfam" id="NF001123">
    <property type="entry name" value="PRK00139.1-1"/>
    <property type="match status" value="1"/>
</dbReference>
<keyword evidence="13" id="KW-0963">Cytoplasm</keyword>
<organism evidence="18 19">
    <name type="scientific">Pasteurella canis</name>
    <dbReference type="NCBI Taxonomy" id="753"/>
    <lineage>
        <taxon>Bacteria</taxon>
        <taxon>Pseudomonadati</taxon>
        <taxon>Pseudomonadota</taxon>
        <taxon>Gammaproteobacteria</taxon>
        <taxon>Pasteurellales</taxon>
        <taxon>Pasteurellaceae</taxon>
        <taxon>Pasteurella</taxon>
    </lineage>
</organism>
<dbReference type="InterPro" id="IPR036565">
    <property type="entry name" value="Mur-like_cat_sf"/>
</dbReference>
<dbReference type="EC" id="6.3.2.13" evidence="8 13"/>
<comment type="PTM">
    <text evidence="13">Carboxylation is probably crucial for Mg(2+) binding and, consequently, for the gamma-phosphate positioning of ATP.</text>
</comment>
<evidence type="ECO:0000256" key="7">
    <source>
        <dbReference type="ARBA" id="ARBA00050251"/>
    </source>
</evidence>
<feature type="domain" description="Mur ligase C-terminal" evidence="16">
    <location>
        <begin position="337"/>
        <end position="463"/>
    </location>
</feature>
<evidence type="ECO:0000313" key="19">
    <source>
        <dbReference type="Proteomes" id="UP000254704"/>
    </source>
</evidence>
<comment type="pathway">
    <text evidence="13 14">Cell wall biogenesis; peptidoglycan biosynthesis.</text>
</comment>
<dbReference type="EMBL" id="UGTV01000015">
    <property type="protein sequence ID" value="SUC10250.1"/>
    <property type="molecule type" value="Genomic_DNA"/>
</dbReference>
<comment type="subcellular location">
    <subcellularLocation>
        <location evidence="13 14">Cytoplasm</location>
    </subcellularLocation>
</comment>
<name>A0A379EV67_9PAST</name>
<feature type="binding site" evidence="13">
    <location>
        <position position="386"/>
    </location>
    <ligand>
        <name>meso-2,6-diaminopimelate</name>
        <dbReference type="ChEBI" id="CHEBI:57791"/>
    </ligand>
</feature>
<feature type="binding site" evidence="13">
    <location>
        <begin position="155"/>
        <end position="156"/>
    </location>
    <ligand>
        <name>UDP-N-acetyl-alpha-D-muramoyl-L-alanyl-D-glutamate</name>
        <dbReference type="ChEBI" id="CHEBI:83900"/>
    </ligand>
</feature>
<evidence type="ECO:0000256" key="1">
    <source>
        <dbReference type="ARBA" id="ARBA00005898"/>
    </source>
</evidence>
<feature type="binding site" evidence="13">
    <location>
        <position position="461"/>
    </location>
    <ligand>
        <name>meso-2,6-diaminopimelate</name>
        <dbReference type="ChEBI" id="CHEBI:57791"/>
    </ligand>
</feature>
<dbReference type="InterPro" id="IPR005761">
    <property type="entry name" value="UDP-N-AcMur-Glu-dNH2Pim_ligase"/>
</dbReference>
<dbReference type="RefSeq" id="WP_115322994.1">
    <property type="nucleotide sequence ID" value="NZ_UGTV01000015.1"/>
</dbReference>
<dbReference type="InterPro" id="IPR013221">
    <property type="entry name" value="Mur_ligase_cen"/>
</dbReference>
<feature type="binding site" evidence="13">
    <location>
        <position position="26"/>
    </location>
    <ligand>
        <name>UDP-N-acetyl-alpha-D-muramoyl-L-alanyl-D-glutamate</name>
        <dbReference type="ChEBI" id="CHEBI:83900"/>
    </ligand>
</feature>
<evidence type="ECO:0000256" key="6">
    <source>
        <dbReference type="ARBA" id="ARBA00023316"/>
    </source>
</evidence>
<dbReference type="InterPro" id="IPR004101">
    <property type="entry name" value="Mur_ligase_C"/>
</dbReference>
<dbReference type="SUPFAM" id="SSF53244">
    <property type="entry name" value="MurD-like peptide ligases, peptide-binding domain"/>
    <property type="match status" value="1"/>
</dbReference>
<evidence type="ECO:0000259" key="16">
    <source>
        <dbReference type="Pfam" id="PF02875"/>
    </source>
</evidence>
<keyword evidence="13 18" id="KW-0436">Ligase</keyword>
<keyword evidence="4 13" id="KW-0573">Peptidoglycan synthesis</keyword>
<keyword evidence="5 13" id="KW-0131">Cell cycle</keyword>
<dbReference type="AlphaFoldDB" id="A0A379EV67"/>
<feature type="short sequence motif" description="Meso-diaminopimelate recognition motif" evidence="13">
    <location>
        <begin position="410"/>
        <end position="413"/>
    </location>
</feature>
<dbReference type="InterPro" id="IPR035911">
    <property type="entry name" value="MurE/MurF_N"/>
</dbReference>
<dbReference type="GO" id="GO:0009252">
    <property type="term" value="P:peptidoglycan biosynthetic process"/>
    <property type="evidence" value="ECO:0007669"/>
    <property type="project" value="UniProtKB-UniRule"/>
</dbReference>
<feature type="binding site" evidence="13">
    <location>
        <position position="190"/>
    </location>
    <ligand>
        <name>UDP-N-acetyl-alpha-D-muramoyl-L-alanyl-D-glutamate</name>
        <dbReference type="ChEBI" id="CHEBI:83900"/>
    </ligand>
</feature>
<evidence type="ECO:0000256" key="10">
    <source>
        <dbReference type="ARBA" id="ARBA00075482"/>
    </source>
</evidence>
<evidence type="ECO:0000256" key="3">
    <source>
        <dbReference type="ARBA" id="ARBA00022960"/>
    </source>
</evidence>
<feature type="binding site" evidence="13">
    <location>
        <begin position="410"/>
        <end position="413"/>
    </location>
    <ligand>
        <name>meso-2,6-diaminopimelate</name>
        <dbReference type="ChEBI" id="CHEBI:57791"/>
    </ligand>
</feature>
<dbReference type="GO" id="GO:0071555">
    <property type="term" value="P:cell wall organization"/>
    <property type="evidence" value="ECO:0007669"/>
    <property type="project" value="UniProtKB-KW"/>
</dbReference>
<feature type="domain" description="Mur ligase central" evidence="17">
    <location>
        <begin position="111"/>
        <end position="314"/>
    </location>
</feature>
<dbReference type="InterPro" id="IPR036615">
    <property type="entry name" value="Mur_ligase_C_dom_sf"/>
</dbReference>
<evidence type="ECO:0000256" key="14">
    <source>
        <dbReference type="RuleBase" id="RU004135"/>
    </source>
</evidence>
<dbReference type="NCBIfam" id="NF001124">
    <property type="entry name" value="PRK00139.1-2"/>
    <property type="match status" value="1"/>
</dbReference>
<keyword evidence="6 13" id="KW-0961">Cell wall biogenesis/degradation</keyword>
<gene>
    <name evidence="13 18" type="primary">murE</name>
    <name evidence="18" type="ORF">NCTC11621_01299</name>
</gene>
<dbReference type="Gene3D" id="3.90.190.20">
    <property type="entry name" value="Mur ligase, C-terminal domain"/>
    <property type="match status" value="1"/>
</dbReference>
<dbReference type="Proteomes" id="UP000254704">
    <property type="component" value="Unassembled WGS sequence"/>
</dbReference>
<sequence>MRKLTALLGQVELAPNIELTEMILDSRAVQQGCLFVALKGHQVDGRYYIAQAIENGARAVLSEADIPTQHLQVRFEQDVPIISFYQLSQHLSQLANLFYNHPSQGLTLVGVTGTNGKTTISQLLAQWTTLLGHKSAVMGTIGNGLWGQVKEAANTTGSAVEIQSSLAQFVKQGADFAAIEVSSHGLVQHRVEALDFDVAIFTNLSRDHLDYHHTMENYALAKKRLFTELKPKYQVINADDEMGITWLKELPDAVAVSRFPDFQTNQAKWLKATHVDFTHQGAVIQFESSWGSGKLQSHLIGEFNVSNLLLVLATLLSLGYEMSQLVSSVSQLTGVCGRMEMLNTEQCATAIVDYAHTPDALEKALQAARLHCHGQLWCVFGCGGDRDRGKRPLMAKIAEQFADNVIVTDDNPRTESPTQIIKDILAGFIAPNIVDVINDREKAIAFAIQHAAKDDVILIAGKGHEDYQIIGKQKQHFSDQETVRKYFNMSYQDA</sequence>
<dbReference type="GO" id="GO:0008360">
    <property type="term" value="P:regulation of cell shape"/>
    <property type="evidence" value="ECO:0007669"/>
    <property type="project" value="UniProtKB-KW"/>
</dbReference>
<dbReference type="SUPFAM" id="SSF63418">
    <property type="entry name" value="MurE/MurF N-terminal domain"/>
    <property type="match status" value="1"/>
</dbReference>
<accession>A0A379EV67</accession>
<keyword evidence="13" id="KW-0067">ATP-binding</keyword>
<evidence type="ECO:0000256" key="12">
    <source>
        <dbReference type="ARBA" id="ARBA00081560"/>
    </source>
</evidence>
<dbReference type="GO" id="GO:0008765">
    <property type="term" value="F:UDP-N-acetylmuramoylalanyl-D-glutamate-2,6-diaminopimelate ligase activity"/>
    <property type="evidence" value="ECO:0007669"/>
    <property type="project" value="UniProtKB-UniRule"/>
</dbReference>
<dbReference type="NCBIfam" id="NF001126">
    <property type="entry name" value="PRK00139.1-4"/>
    <property type="match status" value="1"/>
</dbReference>
<dbReference type="UniPathway" id="UPA00219"/>
<feature type="domain" description="Mur ligase N-terminal catalytic" evidence="15">
    <location>
        <begin position="22"/>
        <end position="99"/>
    </location>
</feature>
<comment type="function">
    <text evidence="13">Catalyzes the addition of meso-diaminopimelic acid to the nucleotide precursor UDP-N-acetylmuramoyl-L-alanyl-D-glutamate (UMAG) in the biosynthesis of bacterial cell-wall peptidoglycan.</text>
</comment>
<dbReference type="GO" id="GO:0051301">
    <property type="term" value="P:cell division"/>
    <property type="evidence" value="ECO:0007669"/>
    <property type="project" value="UniProtKB-KW"/>
</dbReference>
<keyword evidence="13" id="KW-0547">Nucleotide-binding</keyword>
<keyword evidence="3 13" id="KW-0133">Cell shape</keyword>
<evidence type="ECO:0000256" key="13">
    <source>
        <dbReference type="HAMAP-Rule" id="MF_00208"/>
    </source>
</evidence>
<feature type="binding site" evidence="13">
    <location>
        <begin position="41"/>
        <end position="43"/>
    </location>
    <ligand>
        <name>UDP-N-acetyl-alpha-D-muramoyl-L-alanyl-D-glutamate</name>
        <dbReference type="ChEBI" id="CHEBI:83900"/>
    </ligand>
</feature>
<dbReference type="Gene3D" id="3.40.1390.10">
    <property type="entry name" value="MurE/MurF, N-terminal domain"/>
    <property type="match status" value="1"/>
</dbReference>
<comment type="cofactor">
    <cofactor evidence="13">
        <name>Mg(2+)</name>
        <dbReference type="ChEBI" id="CHEBI:18420"/>
    </cofactor>
</comment>
<evidence type="ECO:0000313" key="18">
    <source>
        <dbReference type="EMBL" id="SUC10250.1"/>
    </source>
</evidence>
<dbReference type="InterPro" id="IPR000713">
    <property type="entry name" value="Mur_ligase_N"/>
</dbReference>
<evidence type="ECO:0000256" key="8">
    <source>
        <dbReference type="ARBA" id="ARBA00066633"/>
    </source>
</evidence>
<dbReference type="Pfam" id="PF01225">
    <property type="entry name" value="Mur_ligase"/>
    <property type="match status" value="1"/>
</dbReference>
<comment type="catalytic activity">
    <reaction evidence="7 13">
        <text>UDP-N-acetyl-alpha-D-muramoyl-L-alanyl-D-glutamate + meso-2,6-diaminopimelate + ATP = UDP-N-acetyl-alpha-D-muramoyl-L-alanyl-gamma-D-glutamyl-meso-2,6-diaminopimelate + ADP + phosphate + H(+)</text>
        <dbReference type="Rhea" id="RHEA:23676"/>
        <dbReference type="ChEBI" id="CHEBI:15378"/>
        <dbReference type="ChEBI" id="CHEBI:30616"/>
        <dbReference type="ChEBI" id="CHEBI:43474"/>
        <dbReference type="ChEBI" id="CHEBI:57791"/>
        <dbReference type="ChEBI" id="CHEBI:83900"/>
        <dbReference type="ChEBI" id="CHEBI:83905"/>
        <dbReference type="ChEBI" id="CHEBI:456216"/>
        <dbReference type="EC" id="6.3.2.13"/>
    </reaction>
</comment>
<dbReference type="Pfam" id="PF02875">
    <property type="entry name" value="Mur_ligase_C"/>
    <property type="match status" value="1"/>
</dbReference>
<evidence type="ECO:0000256" key="9">
    <source>
        <dbReference type="ARBA" id="ARBA00072883"/>
    </source>
</evidence>
<evidence type="ECO:0000259" key="15">
    <source>
        <dbReference type="Pfam" id="PF01225"/>
    </source>
</evidence>
<dbReference type="GO" id="GO:0005737">
    <property type="term" value="C:cytoplasm"/>
    <property type="evidence" value="ECO:0007669"/>
    <property type="project" value="UniProtKB-SubCell"/>
</dbReference>
<feature type="binding site" evidence="13">
    <location>
        <position position="188"/>
    </location>
    <ligand>
        <name>UDP-N-acetyl-alpha-D-muramoyl-L-alanyl-D-glutamate</name>
        <dbReference type="ChEBI" id="CHEBI:83900"/>
    </ligand>
</feature>
<evidence type="ECO:0000256" key="5">
    <source>
        <dbReference type="ARBA" id="ARBA00023306"/>
    </source>
</evidence>
<feature type="binding site" evidence="13">
    <location>
        <position position="465"/>
    </location>
    <ligand>
        <name>meso-2,6-diaminopimelate</name>
        <dbReference type="ChEBI" id="CHEBI:57791"/>
    </ligand>
</feature>
<feature type="binding site" evidence="13">
    <location>
        <position position="24"/>
    </location>
    <ligand>
        <name>UDP-N-acetyl-alpha-D-muramoyl-L-alanyl-D-glutamate</name>
        <dbReference type="ChEBI" id="CHEBI:83900"/>
    </ligand>
</feature>
<evidence type="ECO:0000256" key="11">
    <source>
        <dbReference type="ARBA" id="ARBA00076158"/>
    </source>
</evidence>
<dbReference type="SUPFAM" id="SSF53623">
    <property type="entry name" value="MurD-like peptide ligases, catalytic domain"/>
    <property type="match status" value="1"/>
</dbReference>